<dbReference type="RefSeq" id="WP_204042725.1">
    <property type="nucleotide sequence ID" value="NZ_BOOA01000035.1"/>
</dbReference>
<name>A0A919US17_9ACTN</name>
<dbReference type="AlphaFoldDB" id="A0A919US17"/>
<protein>
    <submittedName>
        <fullName evidence="1">Uncharacterized protein</fullName>
    </submittedName>
</protein>
<keyword evidence="2" id="KW-1185">Reference proteome</keyword>
<organism evidence="1 2">
    <name type="scientific">Acrocarpospora phusangensis</name>
    <dbReference type="NCBI Taxonomy" id="1070424"/>
    <lineage>
        <taxon>Bacteria</taxon>
        <taxon>Bacillati</taxon>
        <taxon>Actinomycetota</taxon>
        <taxon>Actinomycetes</taxon>
        <taxon>Streptosporangiales</taxon>
        <taxon>Streptosporangiaceae</taxon>
        <taxon>Acrocarpospora</taxon>
    </lineage>
</organism>
<evidence type="ECO:0000313" key="2">
    <source>
        <dbReference type="Proteomes" id="UP000640052"/>
    </source>
</evidence>
<gene>
    <name evidence="1" type="ORF">Aph01nite_43400</name>
</gene>
<accession>A0A919US17</accession>
<comment type="caution">
    <text evidence="1">The sequence shown here is derived from an EMBL/GenBank/DDBJ whole genome shotgun (WGS) entry which is preliminary data.</text>
</comment>
<evidence type="ECO:0000313" key="1">
    <source>
        <dbReference type="EMBL" id="GIH26030.1"/>
    </source>
</evidence>
<dbReference type="EMBL" id="BOOA01000035">
    <property type="protein sequence ID" value="GIH26030.1"/>
    <property type="molecule type" value="Genomic_DNA"/>
</dbReference>
<reference evidence="1" key="1">
    <citation type="submission" date="2021-01" db="EMBL/GenBank/DDBJ databases">
        <title>Whole genome shotgun sequence of Acrocarpospora phusangensis NBRC 108782.</title>
        <authorList>
            <person name="Komaki H."/>
            <person name="Tamura T."/>
        </authorList>
    </citation>
    <scope>NUCLEOTIDE SEQUENCE</scope>
    <source>
        <strain evidence="1">NBRC 108782</strain>
    </source>
</reference>
<dbReference type="Proteomes" id="UP000640052">
    <property type="component" value="Unassembled WGS sequence"/>
</dbReference>
<proteinExistence type="predicted"/>
<sequence>MKSRTATKNRSCVGKRAYPTRAKAEAALQKLVAAGTSAERLKVYACRHCSAGFHIGHLGRDRRRQ</sequence>